<dbReference type="InterPro" id="IPR000608">
    <property type="entry name" value="UBC"/>
</dbReference>
<keyword evidence="9" id="KW-0067">ATP-binding</keyword>
<evidence type="ECO:0000256" key="14">
    <source>
        <dbReference type="ARBA" id="ARBA00042401"/>
    </source>
</evidence>
<keyword evidence="5" id="KW-0808">Transferase</keyword>
<dbReference type="CDD" id="cd23809">
    <property type="entry name" value="UBCc_UBE2Z"/>
    <property type="match status" value="1"/>
</dbReference>
<evidence type="ECO:0000256" key="6">
    <source>
        <dbReference type="ARBA" id="ARBA00022703"/>
    </source>
</evidence>
<evidence type="ECO:0000259" key="15">
    <source>
        <dbReference type="PROSITE" id="PS50127"/>
    </source>
</evidence>
<dbReference type="GO" id="GO:0005634">
    <property type="term" value="C:nucleus"/>
    <property type="evidence" value="ECO:0007669"/>
    <property type="project" value="UniProtKB-SubCell"/>
</dbReference>
<dbReference type="GeneID" id="81367979"/>
<keyword evidence="17" id="KW-1185">Reference proteome</keyword>
<keyword evidence="7" id="KW-0547">Nucleotide-binding</keyword>
<gene>
    <name evidence="16" type="ORF">N7509_004362</name>
</gene>
<dbReference type="EMBL" id="JAPZBU010000005">
    <property type="protein sequence ID" value="KAJ5404491.1"/>
    <property type="molecule type" value="Genomic_DNA"/>
</dbReference>
<evidence type="ECO:0000256" key="8">
    <source>
        <dbReference type="ARBA" id="ARBA00022786"/>
    </source>
</evidence>
<dbReference type="GO" id="GO:0043066">
    <property type="term" value="P:negative regulation of apoptotic process"/>
    <property type="evidence" value="ECO:0007669"/>
    <property type="project" value="TreeGrafter"/>
</dbReference>
<dbReference type="GO" id="GO:0004869">
    <property type="term" value="F:cysteine-type endopeptidase inhibitor activity"/>
    <property type="evidence" value="ECO:0007669"/>
    <property type="project" value="TreeGrafter"/>
</dbReference>
<dbReference type="SUPFAM" id="SSF54495">
    <property type="entry name" value="UBC-like"/>
    <property type="match status" value="1"/>
</dbReference>
<dbReference type="PROSITE" id="PS50127">
    <property type="entry name" value="UBC_2"/>
    <property type="match status" value="1"/>
</dbReference>
<dbReference type="OrthoDB" id="1926878at2759"/>
<reference evidence="16" key="1">
    <citation type="submission" date="2022-12" db="EMBL/GenBank/DDBJ databases">
        <authorList>
            <person name="Petersen C."/>
        </authorList>
    </citation>
    <scope>NUCLEOTIDE SEQUENCE</scope>
    <source>
        <strain evidence="16">IBT 29677</strain>
    </source>
</reference>
<keyword evidence="4" id="KW-0963">Cytoplasm</keyword>
<reference evidence="16" key="2">
    <citation type="journal article" date="2023" name="IMA Fungus">
        <title>Comparative genomic study of the Penicillium genus elucidates a diverse pangenome and 15 lateral gene transfer events.</title>
        <authorList>
            <person name="Petersen C."/>
            <person name="Sorensen T."/>
            <person name="Nielsen M.R."/>
            <person name="Sondergaard T.E."/>
            <person name="Sorensen J.L."/>
            <person name="Fitzpatrick D.A."/>
            <person name="Frisvad J.C."/>
            <person name="Nielsen K.L."/>
        </authorList>
    </citation>
    <scope>NUCLEOTIDE SEQUENCE</scope>
    <source>
        <strain evidence="16">IBT 29677</strain>
    </source>
</reference>
<evidence type="ECO:0000256" key="3">
    <source>
        <dbReference type="ARBA" id="ARBA00012486"/>
    </source>
</evidence>
<evidence type="ECO:0000256" key="5">
    <source>
        <dbReference type="ARBA" id="ARBA00022679"/>
    </source>
</evidence>
<dbReference type="RefSeq" id="XP_056491733.1">
    <property type="nucleotide sequence ID" value="XM_056628999.1"/>
</dbReference>
<dbReference type="PANTHER" id="PTHR46116">
    <property type="entry name" value="(E3-INDEPENDENT) E2 UBIQUITIN-CONJUGATING ENZYME"/>
    <property type="match status" value="1"/>
</dbReference>
<evidence type="ECO:0000256" key="12">
    <source>
        <dbReference type="ARBA" id="ARBA00041798"/>
    </source>
</evidence>
<accession>A0A9W9W6V8</accession>
<dbReference type="GO" id="GO:0005524">
    <property type="term" value="F:ATP binding"/>
    <property type="evidence" value="ECO:0007669"/>
    <property type="project" value="UniProtKB-KW"/>
</dbReference>
<proteinExistence type="predicted"/>
<dbReference type="SMART" id="SM00212">
    <property type="entry name" value="UBCc"/>
    <property type="match status" value="1"/>
</dbReference>
<keyword evidence="10" id="KW-0539">Nucleus</keyword>
<protein>
    <recommendedName>
        <fullName evidence="11">Ubiquitin-conjugating enzyme E2 Z</fullName>
        <ecNumber evidence="3">2.3.2.23</ecNumber>
    </recommendedName>
    <alternativeName>
        <fullName evidence="12">E2 ubiquitin-conjugating enzyme Z</fullName>
    </alternativeName>
    <alternativeName>
        <fullName evidence="14">Ubiquitin carrier protein Z</fullName>
    </alternativeName>
    <alternativeName>
        <fullName evidence="13">Ubiquitin-protein ligase Z</fullName>
    </alternativeName>
</protein>
<keyword evidence="6" id="KW-0053">Apoptosis</keyword>
<evidence type="ECO:0000256" key="1">
    <source>
        <dbReference type="ARBA" id="ARBA00004123"/>
    </source>
</evidence>
<evidence type="ECO:0000256" key="2">
    <source>
        <dbReference type="ARBA" id="ARBA00004496"/>
    </source>
</evidence>
<dbReference type="AlphaFoldDB" id="A0A9W9W6V8"/>
<name>A0A9W9W6V8_9EURO</name>
<evidence type="ECO:0000256" key="13">
    <source>
        <dbReference type="ARBA" id="ARBA00042316"/>
    </source>
</evidence>
<dbReference type="Proteomes" id="UP001147747">
    <property type="component" value="Unassembled WGS sequence"/>
</dbReference>
<keyword evidence="8" id="KW-0833">Ubl conjugation pathway</keyword>
<sequence length="231" mass="26385">MGDQCTLRLMRELRLLQNGDSLAMTVHYNERDICDIWALMIGSPGTPYAYGFYQFAIKIPPEYPAKPPKVAIKTTNRGQTRFGPNLYSCGKVCLSILGTWQGKSGEQWSPAQGLESALLSIQSLLSIDPYYNEPGFEKSNSRSEEKEVQDYNSKICHENLRLTVIEPLEKILHLTEQFGPEASSSSGSWHQGVVDDYMKQRFLWYLEQYKQTIEEQSQDISIKKRDKGDFP</sequence>
<dbReference type="Pfam" id="PF00179">
    <property type="entry name" value="UQ_con"/>
    <property type="match status" value="1"/>
</dbReference>
<comment type="caution">
    <text evidence="16">The sequence shown here is derived from an EMBL/GenBank/DDBJ whole genome shotgun (WGS) entry which is preliminary data.</text>
</comment>
<comment type="subcellular location">
    <subcellularLocation>
        <location evidence="2">Cytoplasm</location>
    </subcellularLocation>
    <subcellularLocation>
        <location evidence="1">Nucleus</location>
    </subcellularLocation>
</comment>
<evidence type="ECO:0000256" key="11">
    <source>
        <dbReference type="ARBA" id="ARBA00039894"/>
    </source>
</evidence>
<evidence type="ECO:0000313" key="17">
    <source>
        <dbReference type="Proteomes" id="UP001147747"/>
    </source>
</evidence>
<evidence type="ECO:0000313" key="16">
    <source>
        <dbReference type="EMBL" id="KAJ5404491.1"/>
    </source>
</evidence>
<organism evidence="16 17">
    <name type="scientific">Penicillium cosmopolitanum</name>
    <dbReference type="NCBI Taxonomy" id="1131564"/>
    <lineage>
        <taxon>Eukaryota</taxon>
        <taxon>Fungi</taxon>
        <taxon>Dikarya</taxon>
        <taxon>Ascomycota</taxon>
        <taxon>Pezizomycotina</taxon>
        <taxon>Eurotiomycetes</taxon>
        <taxon>Eurotiomycetidae</taxon>
        <taxon>Eurotiales</taxon>
        <taxon>Aspergillaceae</taxon>
        <taxon>Penicillium</taxon>
    </lineage>
</organism>
<dbReference type="GO" id="GO:0006915">
    <property type="term" value="P:apoptotic process"/>
    <property type="evidence" value="ECO:0007669"/>
    <property type="project" value="UniProtKB-KW"/>
</dbReference>
<dbReference type="Gene3D" id="3.10.110.10">
    <property type="entry name" value="Ubiquitin Conjugating Enzyme"/>
    <property type="match status" value="1"/>
</dbReference>
<dbReference type="GO" id="GO:0005737">
    <property type="term" value="C:cytoplasm"/>
    <property type="evidence" value="ECO:0007669"/>
    <property type="project" value="UniProtKB-SubCell"/>
</dbReference>
<evidence type="ECO:0000256" key="4">
    <source>
        <dbReference type="ARBA" id="ARBA00022490"/>
    </source>
</evidence>
<dbReference type="PANTHER" id="PTHR46116:SF26">
    <property type="entry name" value="UBIQUITIN-CONJUGATING ENZYME E2 Z"/>
    <property type="match status" value="1"/>
</dbReference>
<dbReference type="InterPro" id="IPR016135">
    <property type="entry name" value="UBQ-conjugating_enzyme/RWD"/>
</dbReference>
<dbReference type="GO" id="GO:0061631">
    <property type="term" value="F:ubiquitin conjugating enzyme activity"/>
    <property type="evidence" value="ECO:0007669"/>
    <property type="project" value="UniProtKB-EC"/>
</dbReference>
<dbReference type="EC" id="2.3.2.23" evidence="3"/>
<evidence type="ECO:0000256" key="9">
    <source>
        <dbReference type="ARBA" id="ARBA00022840"/>
    </source>
</evidence>
<evidence type="ECO:0000256" key="10">
    <source>
        <dbReference type="ARBA" id="ARBA00023242"/>
    </source>
</evidence>
<evidence type="ECO:0000256" key="7">
    <source>
        <dbReference type="ARBA" id="ARBA00022741"/>
    </source>
</evidence>
<feature type="domain" description="UBC core" evidence="15">
    <location>
        <begin position="4"/>
        <end position="164"/>
    </location>
</feature>